<evidence type="ECO:0000259" key="1">
    <source>
        <dbReference type="Pfam" id="PF22301"/>
    </source>
</evidence>
<keyword evidence="3" id="KW-1185">Reference proteome</keyword>
<dbReference type="InterPro" id="IPR054583">
    <property type="entry name" value="Beta-prop_AUDH"/>
</dbReference>
<dbReference type="AlphaFoldDB" id="A0A2D0LC44"/>
<protein>
    <recommendedName>
        <fullName evidence="1">Aldos-2-ulose dehydratase beta-propeller domain-containing protein</fullName>
    </recommendedName>
</protein>
<dbReference type="SUPFAM" id="SSF69318">
    <property type="entry name" value="Integrin alpha N-terminal domain"/>
    <property type="match status" value="1"/>
</dbReference>
<reference evidence="2 3" key="1">
    <citation type="journal article" date="2017" name="Nat. Microbiol.">
        <title>Natural product diversity associated with the nematode symbionts Photorhabdus and Xenorhabdus.</title>
        <authorList>
            <person name="Tobias N.J."/>
            <person name="Wolff H."/>
            <person name="Djahanschiri B."/>
            <person name="Grundmann F."/>
            <person name="Kronenwerth M."/>
            <person name="Shi Y.M."/>
            <person name="Simonyi S."/>
            <person name="Grun P."/>
            <person name="Shapiro-Ilan D."/>
            <person name="Pidot S.J."/>
            <person name="Stinear T.P."/>
            <person name="Ebersberger I."/>
            <person name="Bode H.B."/>
        </authorList>
    </citation>
    <scope>NUCLEOTIDE SEQUENCE [LARGE SCALE GENOMIC DNA]</scope>
    <source>
        <strain evidence="2 3">DSM 17907</strain>
    </source>
</reference>
<feature type="domain" description="Aldos-2-ulose dehydratase beta-propeller" evidence="1">
    <location>
        <begin position="115"/>
        <end position="298"/>
    </location>
</feature>
<dbReference type="Pfam" id="PF22301">
    <property type="entry name" value="AUDH_beta_propeller"/>
    <property type="match status" value="1"/>
</dbReference>
<comment type="caution">
    <text evidence="2">The sequence shown here is derived from an EMBL/GenBank/DDBJ whole genome shotgun (WGS) entry which is preliminary data.</text>
</comment>
<organism evidence="2 3">
    <name type="scientific">Xenorhabdus kozodoii</name>
    <dbReference type="NCBI Taxonomy" id="351676"/>
    <lineage>
        <taxon>Bacteria</taxon>
        <taxon>Pseudomonadati</taxon>
        <taxon>Pseudomonadota</taxon>
        <taxon>Gammaproteobacteria</taxon>
        <taxon>Enterobacterales</taxon>
        <taxon>Morganellaceae</taxon>
        <taxon>Xenorhabdus</taxon>
    </lineage>
</organism>
<dbReference type="InterPro" id="IPR028994">
    <property type="entry name" value="Integrin_alpha_N"/>
</dbReference>
<proteinExistence type="predicted"/>
<gene>
    <name evidence="2" type="ORF">Xkoz_02149</name>
</gene>
<sequence>MKHNKYIKNFPPCFTPQIVAERLRDGYWIQSFDVANAHRYDLVAYGPGVGEIYWYENILTIDGVVEWKRHLLVDNIRMPVGMDNFEIAGSGRQDIIICYDLYGDGGTFHDPSPNGGKIDWLENPGTEVSEDVRWKRRYIGQIPTMHRLRAGYFTQKDRMELVGFPIVSATAMHGVIPVALFTRPDNVLEAGNWPMKIIDNHSFRFVHGVEKKTGLIPDSDLDSLIISSDEGVSWFYYDKKTNRWVRHLIGIGDVIQVEKTHFKGSGDADVGRLGNEQFGYVAALEPFHGNTVVVYCKQRNADPRIVKWKRYVLDVFGDPDIKGESPGHCIVCADFDNDGDDEFLVGLRGPAPWQGVMYYKAIDAENGVFAKWRVGEESVARITLGDFLQRGVIDFSTIGYSVPNYFEASNPKVMVYYNNIIDQDNIFSSFPNDEENEL</sequence>
<dbReference type="OrthoDB" id="247570at2"/>
<dbReference type="Proteomes" id="UP000221101">
    <property type="component" value="Unassembled WGS sequence"/>
</dbReference>
<evidence type="ECO:0000313" key="2">
    <source>
        <dbReference type="EMBL" id="PHM73258.1"/>
    </source>
</evidence>
<evidence type="ECO:0000313" key="3">
    <source>
        <dbReference type="Proteomes" id="UP000221101"/>
    </source>
</evidence>
<name>A0A2D0LC44_9GAMM</name>
<dbReference type="RefSeq" id="WP_099142142.1">
    <property type="nucleotide sequence ID" value="NZ_CAWNOR010000035.1"/>
</dbReference>
<dbReference type="EMBL" id="NJCX01000013">
    <property type="protein sequence ID" value="PHM73258.1"/>
    <property type="molecule type" value="Genomic_DNA"/>
</dbReference>
<accession>A0A2D0LC44</accession>